<dbReference type="HOGENOM" id="CLU_185211_0_0_4"/>
<dbReference type="AlphaFoldDB" id="A4G7A2"/>
<gene>
    <name evidence="1" type="ordered locus">HEAR2256</name>
</gene>
<protein>
    <recommendedName>
        <fullName evidence="3">Lipoprotein</fullName>
    </recommendedName>
</protein>
<dbReference type="EMBL" id="CU207211">
    <property type="protein sequence ID" value="CAL62389.1"/>
    <property type="molecule type" value="Genomic_DNA"/>
</dbReference>
<evidence type="ECO:0008006" key="3">
    <source>
        <dbReference type="Google" id="ProtNLM"/>
    </source>
</evidence>
<sequence>MKKTVLFGLSALMISGCASSVRYDYVKEGASNHQKINDLSECEYNIRLNKTRAIEQKELLNLCMQGKGYRYKRVV</sequence>
<accession>A4G7A2</accession>
<reference evidence="1 2" key="1">
    <citation type="journal article" date="2007" name="PLoS Genet.">
        <title>A tale of two oxidation states: bacterial colonization of arsenic-rich environments.</title>
        <authorList>
            <person name="Muller D."/>
            <person name="Medigue C."/>
            <person name="Koechler S."/>
            <person name="Barbe V."/>
            <person name="Barakat M."/>
            <person name="Talla E."/>
            <person name="Bonnefoy V."/>
            <person name="Krin E."/>
            <person name="Arsene-Ploetze F."/>
            <person name="Carapito C."/>
            <person name="Chandler M."/>
            <person name="Cournoyer B."/>
            <person name="Cruveiller S."/>
            <person name="Dossat C."/>
            <person name="Duval S."/>
            <person name="Heymann M."/>
            <person name="Leize E."/>
            <person name="Lieutaud A."/>
            <person name="Lievremont D."/>
            <person name="Makita Y."/>
            <person name="Mangenot S."/>
            <person name="Nitschke W."/>
            <person name="Ortet P."/>
            <person name="Perdrial N."/>
            <person name="Schoepp B."/>
            <person name="Siguier N."/>
            <person name="Simeonova D.D."/>
            <person name="Rouy Z."/>
            <person name="Segurens B."/>
            <person name="Turlin E."/>
            <person name="Vallenet D."/>
            <person name="Van Dorsselaer A."/>
            <person name="Weiss S."/>
            <person name="Weissenbach J."/>
            <person name="Lett M.C."/>
            <person name="Danchin A."/>
            <person name="Bertin P.N."/>
        </authorList>
    </citation>
    <scope>NUCLEOTIDE SEQUENCE [LARGE SCALE GENOMIC DNA]</scope>
    <source>
        <strain evidence="2">ULPAs1</strain>
    </source>
</reference>
<evidence type="ECO:0000313" key="2">
    <source>
        <dbReference type="Proteomes" id="UP000006697"/>
    </source>
</evidence>
<organism evidence="1 2">
    <name type="scientific">Herminiimonas arsenicoxydans</name>
    <dbReference type="NCBI Taxonomy" id="204773"/>
    <lineage>
        <taxon>Bacteria</taxon>
        <taxon>Pseudomonadati</taxon>
        <taxon>Pseudomonadota</taxon>
        <taxon>Betaproteobacteria</taxon>
        <taxon>Burkholderiales</taxon>
        <taxon>Oxalobacteraceae</taxon>
        <taxon>Herminiimonas</taxon>
    </lineage>
</organism>
<dbReference type="KEGG" id="har:HEAR2256"/>
<keyword evidence="2" id="KW-1185">Reference proteome</keyword>
<proteinExistence type="predicted"/>
<evidence type="ECO:0000313" key="1">
    <source>
        <dbReference type="EMBL" id="CAL62389.1"/>
    </source>
</evidence>
<dbReference type="Proteomes" id="UP000006697">
    <property type="component" value="Chromosome"/>
</dbReference>
<name>A4G7A2_HERAR</name>
<dbReference type="PROSITE" id="PS51257">
    <property type="entry name" value="PROKAR_LIPOPROTEIN"/>
    <property type="match status" value="1"/>
</dbReference>
<dbReference type="STRING" id="204773.HEAR2256"/>